<dbReference type="GO" id="GO:0140664">
    <property type="term" value="F:ATP-dependent DNA damage sensor activity"/>
    <property type="evidence" value="ECO:0007669"/>
    <property type="project" value="InterPro"/>
</dbReference>
<dbReference type="SUPFAM" id="SSF118116">
    <property type="entry name" value="DNA mismatch repair protein MutL"/>
    <property type="match status" value="1"/>
</dbReference>
<dbReference type="OrthoDB" id="429932at2759"/>
<dbReference type="Gene3D" id="3.30.565.10">
    <property type="entry name" value="Histidine kinase-like ATPase, C-terminal domain"/>
    <property type="match status" value="1"/>
</dbReference>
<comment type="similarity">
    <text evidence="1">Belongs to the DNA mismatch repair MutL/HexB family.</text>
</comment>
<dbReference type="InterPro" id="IPR042120">
    <property type="entry name" value="MutL_C_dimsub"/>
</dbReference>
<evidence type="ECO:0000313" key="7">
    <source>
        <dbReference type="Proteomes" id="UP000002748"/>
    </source>
</evidence>
<feature type="domain" description="MutL C-terminal dimerisation" evidence="4">
    <location>
        <begin position="558"/>
        <end position="746"/>
    </location>
</feature>
<dbReference type="InterPro" id="IPR013507">
    <property type="entry name" value="DNA_mismatch_S5_2-like"/>
</dbReference>
<dbReference type="InterPro" id="IPR038973">
    <property type="entry name" value="MutL/Mlh/Pms-like"/>
</dbReference>
<dbReference type="AlphaFoldDB" id="J6F2A5"/>
<dbReference type="SUPFAM" id="SSF54211">
    <property type="entry name" value="Ribosomal protein S5 domain 2-like"/>
    <property type="match status" value="1"/>
</dbReference>
<dbReference type="SMART" id="SM01340">
    <property type="entry name" value="DNA_mis_repair"/>
    <property type="match status" value="1"/>
</dbReference>
<evidence type="ECO:0000259" key="4">
    <source>
        <dbReference type="SMART" id="SM00853"/>
    </source>
</evidence>
<dbReference type="InterPro" id="IPR014762">
    <property type="entry name" value="DNA_mismatch_repair_CS"/>
</dbReference>
<evidence type="ECO:0000256" key="3">
    <source>
        <dbReference type="SAM" id="MobiDB-lite"/>
    </source>
</evidence>
<comment type="caution">
    <text evidence="6">The sequence shown here is derived from an EMBL/GenBank/DDBJ whole genome shotgun (WGS) entry which is preliminary data.</text>
</comment>
<dbReference type="Pfam" id="PF13589">
    <property type="entry name" value="HATPase_c_3"/>
    <property type="match status" value="1"/>
</dbReference>
<dbReference type="InterPro" id="IPR014721">
    <property type="entry name" value="Ribsml_uS5_D2-typ_fold_subgr"/>
</dbReference>
<dbReference type="RefSeq" id="XP_014180043.1">
    <property type="nucleotide sequence ID" value="XM_014324568.1"/>
</dbReference>
<keyword evidence="2" id="KW-0227">DNA damage</keyword>
<dbReference type="Gene3D" id="3.30.230.10">
    <property type="match status" value="1"/>
</dbReference>
<proteinExistence type="inferred from homology"/>
<dbReference type="KEGG" id="tasa:A1Q1_01529"/>
<dbReference type="GO" id="GO:0030983">
    <property type="term" value="F:mismatched DNA binding"/>
    <property type="evidence" value="ECO:0007669"/>
    <property type="project" value="InterPro"/>
</dbReference>
<organism evidence="6 7">
    <name type="scientific">Trichosporon asahii var. asahii (strain ATCC 90039 / CBS 2479 / JCM 2466 / KCTC 7840 / NBRC 103889/ NCYC 2677 / UAMH 7654)</name>
    <name type="common">Yeast</name>
    <dbReference type="NCBI Taxonomy" id="1186058"/>
    <lineage>
        <taxon>Eukaryota</taxon>
        <taxon>Fungi</taxon>
        <taxon>Dikarya</taxon>
        <taxon>Basidiomycota</taxon>
        <taxon>Agaricomycotina</taxon>
        <taxon>Tremellomycetes</taxon>
        <taxon>Trichosporonales</taxon>
        <taxon>Trichosporonaceae</taxon>
        <taxon>Trichosporon</taxon>
    </lineage>
</organism>
<evidence type="ECO:0008006" key="8">
    <source>
        <dbReference type="Google" id="ProtNLM"/>
    </source>
</evidence>
<feature type="region of interest" description="Disordered" evidence="3">
    <location>
        <begin position="520"/>
        <end position="541"/>
    </location>
</feature>
<dbReference type="EMBL" id="ALBS01000173">
    <property type="protein sequence ID" value="EJT49327.1"/>
    <property type="molecule type" value="Genomic_DNA"/>
</dbReference>
<dbReference type="GO" id="GO:0016887">
    <property type="term" value="F:ATP hydrolysis activity"/>
    <property type="evidence" value="ECO:0007669"/>
    <property type="project" value="InterPro"/>
</dbReference>
<dbReference type="InterPro" id="IPR014790">
    <property type="entry name" value="MutL_C"/>
</dbReference>
<reference evidence="6 7" key="1">
    <citation type="journal article" date="2012" name="Eukaryot. Cell">
        <title>Draft genome sequence of CBS 2479, the standard type strain of Trichosporon asahii.</title>
        <authorList>
            <person name="Yang R.Y."/>
            <person name="Li H.T."/>
            <person name="Zhu H."/>
            <person name="Zhou G.P."/>
            <person name="Wang M."/>
            <person name="Wang L."/>
        </authorList>
    </citation>
    <scope>NUCLEOTIDE SEQUENCE [LARGE SCALE GENOMIC DNA]</scope>
    <source>
        <strain evidence="7">ATCC 90039 / CBS 2479 / JCM 2466 / KCTC 7840 / NCYC 2677 / UAMH 7654</strain>
    </source>
</reference>
<evidence type="ECO:0000259" key="5">
    <source>
        <dbReference type="SMART" id="SM01340"/>
    </source>
</evidence>
<dbReference type="Gene3D" id="3.30.1540.20">
    <property type="entry name" value="MutL, C-terminal domain, dimerisation subdomain"/>
    <property type="match status" value="1"/>
</dbReference>
<dbReference type="InterPro" id="IPR037198">
    <property type="entry name" value="MutL_C_sf"/>
</dbReference>
<dbReference type="HOGENOM" id="CLU_005415_1_0_1"/>
<dbReference type="GeneID" id="25985043"/>
<dbReference type="Proteomes" id="UP000002748">
    <property type="component" value="Unassembled WGS sequence"/>
</dbReference>
<dbReference type="InterPro" id="IPR020568">
    <property type="entry name" value="Ribosomal_Su5_D2-typ_SF"/>
</dbReference>
<protein>
    <recommendedName>
        <fullName evidence="8">DNA mismatch repair protein</fullName>
    </recommendedName>
</protein>
<dbReference type="SMART" id="SM00853">
    <property type="entry name" value="MutL_C"/>
    <property type="match status" value="1"/>
</dbReference>
<dbReference type="GO" id="GO:0032300">
    <property type="term" value="C:mismatch repair complex"/>
    <property type="evidence" value="ECO:0007669"/>
    <property type="project" value="InterPro"/>
</dbReference>
<accession>J6F2A5</accession>
<dbReference type="GO" id="GO:0006298">
    <property type="term" value="P:mismatch repair"/>
    <property type="evidence" value="ECO:0007669"/>
    <property type="project" value="InterPro"/>
</dbReference>
<dbReference type="VEuPathDB" id="FungiDB:A1Q1_01529"/>
<evidence type="ECO:0000256" key="2">
    <source>
        <dbReference type="ARBA" id="ARBA00022763"/>
    </source>
</evidence>
<name>J6F2A5_TRIAS</name>
<feature type="region of interest" description="Disordered" evidence="3">
    <location>
        <begin position="422"/>
        <end position="468"/>
    </location>
</feature>
<sequence length="799" mass="87655">MTEVEQRCFKIAFPLPISLPPHSARFHALALQRDNELNCGTNMDCIERLPRPTALRLRSSVVVASIPQVLNELVQNALDAGAVRIECWLDLSRGNESIRVEDDGHGLDLEDLRSIGERNSRYCNSATADLPVTSKENHGFGALSTYGFRGEALASISTMGLIDITSQVAEEYTVTKILKSGEALYLGPAKRELGRARGTNVTVRDLFHGVPVRQAELAAASSSSVLASCKKVIESLALVHPHVRWILWASGSRGMRKVLSLQGCSSTLEAFKELYGAAGVEKVQHVSTSAGPRRIDGFISLEGAVTRAHQHLFINGYPIENSALHQLISKRFAKSPFGSMASDLMDDALMGGKRPSPRRLERYPVYVLNLTLPADEVDASYEPRKVTFGYHDFDSVQTFLLSVVEHFLSENGFVGVDVQREATTASPTPRSVAAWSTRSGKRAHPRSASPTPTRNVRRSASRAPEESLNRLYEERIKSVEAALHPATQPEEPEPEAPSARNLVQDLIATTDDGVLRIGRAGTTVGDDEQEDPTTLTKTLPGPDVDISFSNASLQNASVLRQVDKKFIPCVLEAEGRKTLAIFDQHAADERASLEMILESFCKSFAEDTMPTTALEEGTVRVVLSRQEVEYLETPGVRPLLHRWGIRLGLAQPEGDYAQVNVYAVPEMLDRLARKQATELTRLLRLYLPDAADGIGEIQALTAALDTNSESAKSNGWKGVMRWMPREMLELAKSKACRGAVMFEDALNQDQCERLVSRLASTRNPWACAHGRPTVVPLCVIDGAESSHRPIDWTKVAAGN</sequence>
<evidence type="ECO:0000313" key="6">
    <source>
        <dbReference type="EMBL" id="EJT49327.1"/>
    </source>
</evidence>
<feature type="compositionally biased region" description="Polar residues" evidence="3">
    <location>
        <begin position="422"/>
        <end position="438"/>
    </location>
</feature>
<dbReference type="PROSITE" id="PS00058">
    <property type="entry name" value="DNA_MISMATCH_REPAIR_1"/>
    <property type="match status" value="1"/>
</dbReference>
<dbReference type="GO" id="GO:0061982">
    <property type="term" value="P:meiosis I cell cycle process"/>
    <property type="evidence" value="ECO:0007669"/>
    <property type="project" value="UniProtKB-ARBA"/>
</dbReference>
<dbReference type="GO" id="GO:0005524">
    <property type="term" value="F:ATP binding"/>
    <property type="evidence" value="ECO:0007669"/>
    <property type="project" value="InterPro"/>
</dbReference>
<gene>
    <name evidence="6" type="ORF">A1Q1_01529</name>
</gene>
<feature type="domain" description="DNA mismatch repair protein S5" evidence="5">
    <location>
        <begin position="271"/>
        <end position="409"/>
    </location>
</feature>
<dbReference type="InterPro" id="IPR036890">
    <property type="entry name" value="HATPase_C_sf"/>
</dbReference>
<dbReference type="SUPFAM" id="SSF55874">
    <property type="entry name" value="ATPase domain of HSP90 chaperone/DNA topoisomerase II/histidine kinase"/>
    <property type="match status" value="1"/>
</dbReference>
<dbReference type="PANTHER" id="PTHR10073">
    <property type="entry name" value="DNA MISMATCH REPAIR PROTEIN MLH, PMS, MUTL"/>
    <property type="match status" value="1"/>
</dbReference>
<dbReference type="PANTHER" id="PTHR10073:SF47">
    <property type="entry name" value="DNA MISMATCH REPAIR PROTEIN MLH3"/>
    <property type="match status" value="1"/>
</dbReference>
<evidence type="ECO:0000256" key="1">
    <source>
        <dbReference type="ARBA" id="ARBA00006082"/>
    </source>
</evidence>